<keyword evidence="2 4" id="KW-0862">Zinc</keyword>
<feature type="domain" description="LIM zinc-binding" evidence="5">
    <location>
        <begin position="146"/>
        <end position="209"/>
    </location>
</feature>
<dbReference type="SUPFAM" id="SSF57716">
    <property type="entry name" value="Glucocorticoid receptor-like (DNA-binding domain)"/>
    <property type="match status" value="1"/>
</dbReference>
<dbReference type="Gene3D" id="2.10.110.10">
    <property type="entry name" value="Cysteine Rich Protein"/>
    <property type="match status" value="1"/>
</dbReference>
<dbReference type="Proteomes" id="UP000275846">
    <property type="component" value="Unassembled WGS sequence"/>
</dbReference>
<evidence type="ECO:0000256" key="4">
    <source>
        <dbReference type="PROSITE-ProRule" id="PRU00125"/>
    </source>
</evidence>
<dbReference type="InterPro" id="IPR001781">
    <property type="entry name" value="Znf_LIM"/>
</dbReference>
<dbReference type="Pfam" id="PF00412">
    <property type="entry name" value="LIM"/>
    <property type="match status" value="1"/>
</dbReference>
<accession>A0A183T078</accession>
<dbReference type="GO" id="GO:0046872">
    <property type="term" value="F:metal ion binding"/>
    <property type="evidence" value="ECO:0007669"/>
    <property type="project" value="UniProtKB-KW"/>
</dbReference>
<organism evidence="8">
    <name type="scientific">Schistocephalus solidus</name>
    <name type="common">Tapeworm</name>
    <dbReference type="NCBI Taxonomy" id="70667"/>
    <lineage>
        <taxon>Eukaryota</taxon>
        <taxon>Metazoa</taxon>
        <taxon>Spiralia</taxon>
        <taxon>Lophotrochozoa</taxon>
        <taxon>Platyhelminthes</taxon>
        <taxon>Cestoda</taxon>
        <taxon>Eucestoda</taxon>
        <taxon>Diphyllobothriidea</taxon>
        <taxon>Diphyllobothriidae</taxon>
        <taxon>Schistocephalus</taxon>
    </lineage>
</organism>
<reference evidence="6 7" key="2">
    <citation type="submission" date="2018-11" db="EMBL/GenBank/DDBJ databases">
        <authorList>
            <consortium name="Pathogen Informatics"/>
        </authorList>
    </citation>
    <scope>NUCLEOTIDE SEQUENCE [LARGE SCALE GENOMIC DNA]</scope>
    <source>
        <strain evidence="6 7">NST_G2</strain>
    </source>
</reference>
<dbReference type="PROSITE" id="PS50023">
    <property type="entry name" value="LIM_DOMAIN_2"/>
    <property type="match status" value="1"/>
</dbReference>
<evidence type="ECO:0000313" key="7">
    <source>
        <dbReference type="Proteomes" id="UP000275846"/>
    </source>
</evidence>
<evidence type="ECO:0000313" key="8">
    <source>
        <dbReference type="WBParaSite" id="SSLN_0001024201-mRNA-1"/>
    </source>
</evidence>
<proteinExistence type="predicted"/>
<evidence type="ECO:0000256" key="2">
    <source>
        <dbReference type="ARBA" id="ARBA00022833"/>
    </source>
</evidence>
<dbReference type="SMART" id="SM00132">
    <property type="entry name" value="LIM"/>
    <property type="match status" value="1"/>
</dbReference>
<keyword evidence="7" id="KW-1185">Reference proteome</keyword>
<keyword evidence="1 4" id="KW-0479">Metal-binding</keyword>
<reference evidence="8" key="1">
    <citation type="submission" date="2016-06" db="UniProtKB">
        <authorList>
            <consortium name="WormBaseParasite"/>
        </authorList>
    </citation>
    <scope>IDENTIFICATION</scope>
</reference>
<dbReference type="PROSITE" id="PS00478">
    <property type="entry name" value="LIM_DOMAIN_1"/>
    <property type="match status" value="1"/>
</dbReference>
<dbReference type="WBParaSite" id="SSLN_0001024201-mRNA-1">
    <property type="protein sequence ID" value="SSLN_0001024201-mRNA-1"/>
    <property type="gene ID" value="SSLN_0001024201"/>
</dbReference>
<dbReference type="PANTHER" id="PTHR24206">
    <property type="entry name" value="OS06G0237300 PROTEIN"/>
    <property type="match status" value="1"/>
</dbReference>
<dbReference type="OrthoDB" id="1679758at2759"/>
<evidence type="ECO:0000256" key="3">
    <source>
        <dbReference type="ARBA" id="ARBA00023038"/>
    </source>
</evidence>
<evidence type="ECO:0000313" key="6">
    <source>
        <dbReference type="EMBL" id="VDL96261.1"/>
    </source>
</evidence>
<name>A0A183T078_SCHSO</name>
<evidence type="ECO:0000259" key="5">
    <source>
        <dbReference type="PROSITE" id="PS50023"/>
    </source>
</evidence>
<dbReference type="CDD" id="cd09358">
    <property type="entry name" value="LIM_Mical_like"/>
    <property type="match status" value="1"/>
</dbReference>
<dbReference type="STRING" id="70667.A0A183T078"/>
<gene>
    <name evidence="6" type="ORF">SSLN_LOCUS9876</name>
</gene>
<protein>
    <submittedName>
        <fullName evidence="8">LIM zinc-binding domain-containing protein</fullName>
    </submittedName>
</protein>
<evidence type="ECO:0000256" key="1">
    <source>
        <dbReference type="ARBA" id="ARBA00022723"/>
    </source>
</evidence>
<dbReference type="AlphaFoldDB" id="A0A183T078"/>
<keyword evidence="3 4" id="KW-0440">LIM domain</keyword>
<sequence length="331" mass="36916">MGSEGADDGGDHVSPKRQAEAHQAIIDTLWQTGQTSYDVVPDGKDDTSVGSLCIATRIGTNVGIVPSHPAPHHVNLLSAKPERQQSRVLQESTWATVAAAWREVNLANPSKFLGAMLLYLPSTVTEIQFHSFFRLGGGYAPQPKLEKCVRCEKTVYAVERVEAGGLIWHKGCFRCSECDMVLKWGRKRECGSCSSRLQPRRRPQGKRPPGKVNTILLNLTAHCFDLSNQISQELEGLHAPDDNATVWTRWCQLRNVIQSTALDVLGRAHRRHQYWFDDNEADISNLLEEKNRLHKAYMDLRTDATKAAFFRCRRLVQTAAGDAGCLDDPKG</sequence>
<dbReference type="EMBL" id="UYSU01035510">
    <property type="protein sequence ID" value="VDL96261.1"/>
    <property type="molecule type" value="Genomic_DNA"/>
</dbReference>